<comment type="caution">
    <text evidence="2">The sequence shown here is derived from an EMBL/GenBank/DDBJ whole genome shotgun (WGS) entry which is preliminary data.</text>
</comment>
<accession>A0A6A8DL72</accession>
<reference evidence="2" key="1">
    <citation type="submission" date="2019-11" db="EMBL/GenBank/DDBJ databases">
        <authorList>
            <person name="Li J."/>
        </authorList>
    </citation>
    <scope>NUCLEOTIDE SEQUENCE</scope>
    <source>
        <strain evidence="2">B6B</strain>
    </source>
</reference>
<feature type="region of interest" description="Disordered" evidence="1">
    <location>
        <begin position="71"/>
        <end position="97"/>
    </location>
</feature>
<proteinExistence type="predicted"/>
<evidence type="ECO:0000313" key="2">
    <source>
        <dbReference type="EMBL" id="MRH44499.1"/>
    </source>
</evidence>
<gene>
    <name evidence="2" type="ORF">GH741_17785</name>
</gene>
<organism evidence="2 3">
    <name type="scientific">Aquibacillus halophilus</name>
    <dbReference type="NCBI Taxonomy" id="930132"/>
    <lineage>
        <taxon>Bacteria</taxon>
        <taxon>Bacillati</taxon>
        <taxon>Bacillota</taxon>
        <taxon>Bacilli</taxon>
        <taxon>Bacillales</taxon>
        <taxon>Bacillaceae</taxon>
        <taxon>Aquibacillus</taxon>
    </lineage>
</organism>
<sequence>MTEHKNDINFQANYDFSQLKSLIEELNRKSDGIVININIENADINLSDLKDIPVTFNFEKVDIKENSGSVNFGNNLTSKSDSEKKDKIKQSDPKQSKISDIQVKLNNKIVDYSFLRK</sequence>
<protein>
    <submittedName>
        <fullName evidence="2">Uncharacterized protein</fullName>
    </submittedName>
</protein>
<dbReference type="EMBL" id="WJNG01000016">
    <property type="protein sequence ID" value="MRH44499.1"/>
    <property type="molecule type" value="Genomic_DNA"/>
</dbReference>
<evidence type="ECO:0000256" key="1">
    <source>
        <dbReference type="SAM" id="MobiDB-lite"/>
    </source>
</evidence>
<dbReference type="RefSeq" id="WP_153738112.1">
    <property type="nucleotide sequence ID" value="NZ_WJNG01000016.1"/>
</dbReference>
<keyword evidence="3" id="KW-1185">Reference proteome</keyword>
<dbReference type="Proteomes" id="UP000799092">
    <property type="component" value="Unassembled WGS sequence"/>
</dbReference>
<evidence type="ECO:0000313" key="3">
    <source>
        <dbReference type="Proteomes" id="UP000799092"/>
    </source>
</evidence>
<feature type="compositionally biased region" description="Basic and acidic residues" evidence="1">
    <location>
        <begin position="80"/>
        <end position="97"/>
    </location>
</feature>
<dbReference type="OrthoDB" id="2620164at2"/>
<dbReference type="AlphaFoldDB" id="A0A6A8DL72"/>
<name>A0A6A8DL72_9BACI</name>